<comment type="caution">
    <text evidence="8">The sequence shown here is derived from an EMBL/GenBank/DDBJ whole genome shotgun (WGS) entry which is preliminary data.</text>
</comment>
<feature type="compositionally biased region" description="Low complexity" evidence="5">
    <location>
        <begin position="40"/>
        <end position="56"/>
    </location>
</feature>
<evidence type="ECO:0000256" key="1">
    <source>
        <dbReference type="ARBA" id="ARBA00007754"/>
    </source>
</evidence>
<protein>
    <recommendedName>
        <fullName evidence="7">GH26 domain-containing protein</fullName>
    </recommendedName>
</protein>
<evidence type="ECO:0000256" key="5">
    <source>
        <dbReference type="SAM" id="MobiDB-lite"/>
    </source>
</evidence>
<proteinExistence type="inferred from homology"/>
<dbReference type="PANTHER" id="PTHR40079:SF6">
    <property type="entry name" value="GH26 DOMAIN-CONTAINING PROTEIN"/>
    <property type="match status" value="1"/>
</dbReference>
<dbReference type="PROSITE" id="PS51764">
    <property type="entry name" value="GH26"/>
    <property type="match status" value="1"/>
</dbReference>
<keyword evidence="6" id="KW-0732">Signal</keyword>
<feature type="domain" description="GH26" evidence="7">
    <location>
        <begin position="115"/>
        <end position="441"/>
    </location>
</feature>
<evidence type="ECO:0000256" key="4">
    <source>
        <dbReference type="PROSITE-ProRule" id="PRU01100"/>
    </source>
</evidence>
<feature type="active site" description="Nucleophile" evidence="4">
    <location>
        <position position="381"/>
    </location>
</feature>
<keyword evidence="3 4" id="KW-0326">Glycosidase</keyword>
<feature type="chain" id="PRO_5047404635" description="GH26 domain-containing protein" evidence="6">
    <location>
        <begin position="19"/>
        <end position="443"/>
    </location>
</feature>
<evidence type="ECO:0000256" key="2">
    <source>
        <dbReference type="ARBA" id="ARBA00022801"/>
    </source>
</evidence>
<dbReference type="InterPro" id="IPR000805">
    <property type="entry name" value="Glyco_hydro_26"/>
</dbReference>
<evidence type="ECO:0000313" key="8">
    <source>
        <dbReference type="EMBL" id="KAL2050458.1"/>
    </source>
</evidence>
<gene>
    <name evidence="8" type="ORF">ABVK25_009292</name>
</gene>
<dbReference type="InterPro" id="IPR017853">
    <property type="entry name" value="GH"/>
</dbReference>
<evidence type="ECO:0000256" key="6">
    <source>
        <dbReference type="SAM" id="SignalP"/>
    </source>
</evidence>
<keyword evidence="2 4" id="KW-0378">Hydrolase</keyword>
<dbReference type="PANTHER" id="PTHR40079">
    <property type="entry name" value="MANNAN ENDO-1,4-BETA-MANNOSIDASE E-RELATED"/>
    <property type="match status" value="1"/>
</dbReference>
<name>A0ABR4AXS1_9LECA</name>
<dbReference type="EMBL" id="JBHFEH010000047">
    <property type="protein sequence ID" value="KAL2050458.1"/>
    <property type="molecule type" value="Genomic_DNA"/>
</dbReference>
<evidence type="ECO:0000313" key="9">
    <source>
        <dbReference type="Proteomes" id="UP001590951"/>
    </source>
</evidence>
<evidence type="ECO:0000259" key="7">
    <source>
        <dbReference type="PROSITE" id="PS51764"/>
    </source>
</evidence>
<accession>A0ABR4AXS1</accession>
<feature type="signal peptide" evidence="6">
    <location>
        <begin position="1"/>
        <end position="18"/>
    </location>
</feature>
<feature type="compositionally biased region" description="Polar residues" evidence="5">
    <location>
        <begin position="88"/>
        <end position="140"/>
    </location>
</feature>
<dbReference type="InterPro" id="IPR022790">
    <property type="entry name" value="GH26_dom"/>
</dbReference>
<feature type="compositionally biased region" description="Polar residues" evidence="5">
    <location>
        <begin position="71"/>
        <end position="80"/>
    </location>
</feature>
<evidence type="ECO:0000256" key="3">
    <source>
        <dbReference type="ARBA" id="ARBA00023295"/>
    </source>
</evidence>
<dbReference type="Proteomes" id="UP001590951">
    <property type="component" value="Unassembled WGS sequence"/>
</dbReference>
<feature type="compositionally biased region" description="Polar residues" evidence="5">
    <location>
        <begin position="148"/>
        <end position="162"/>
    </location>
</feature>
<dbReference type="SUPFAM" id="SSF51445">
    <property type="entry name" value="(Trans)glycosidases"/>
    <property type="match status" value="1"/>
</dbReference>
<feature type="active site" description="Proton donor" evidence="4">
    <location>
        <position position="274"/>
    </location>
</feature>
<organism evidence="8 9">
    <name type="scientific">Lepraria finkii</name>
    <dbReference type="NCBI Taxonomy" id="1340010"/>
    <lineage>
        <taxon>Eukaryota</taxon>
        <taxon>Fungi</taxon>
        <taxon>Dikarya</taxon>
        <taxon>Ascomycota</taxon>
        <taxon>Pezizomycotina</taxon>
        <taxon>Lecanoromycetes</taxon>
        <taxon>OSLEUM clade</taxon>
        <taxon>Lecanoromycetidae</taxon>
        <taxon>Lecanorales</taxon>
        <taxon>Lecanorineae</taxon>
        <taxon>Stereocaulaceae</taxon>
        <taxon>Lepraria</taxon>
    </lineage>
</organism>
<feature type="region of interest" description="Disordered" evidence="5">
    <location>
        <begin position="39"/>
        <end position="166"/>
    </location>
</feature>
<sequence length="443" mass="47114">MRVIFEVLLSCLVASVVASPRYGGHESSNQHISTVELAVTSTETSETASTSSSPNTATPPSPSISPNTATLPSPSISPNTAKPPSPSISPSTAKPPSSSISPNTAKPPSSSISPNTAKPPYSSISANTAIRPSASISPNTAKPPSPSISPNTAKPPSTTPSKGVSVPANCFKPNGVPVGWLPDGVNMTLLQNKVAPGTTACTYGDYAHIRSTTDYGDDEIAGSASAAAEAGTVFTISLQPYIPFNQVDLQSILASMEKILEAGNQVVWLRFAHEMNWYINTNTKNTDTPYIGSTDDFKMLWKNIATAVDREKVKMFWSPNSPVPPDTITSIGDSWFPGAEYVDIVGLDVYAQSTSTSFADAFGEFYDTYAAPNNLPFVLGETGWFDGGNDSEKMYWLGQVSSAQAKERCPLYQGFSWFEYDKPSEGDFRVVMGSSDLASQVLK</sequence>
<dbReference type="Gene3D" id="3.20.20.80">
    <property type="entry name" value="Glycosidases"/>
    <property type="match status" value="1"/>
</dbReference>
<dbReference type="Pfam" id="PF02156">
    <property type="entry name" value="Glyco_hydro_26"/>
    <property type="match status" value="1"/>
</dbReference>
<keyword evidence="9" id="KW-1185">Reference proteome</keyword>
<comment type="similarity">
    <text evidence="1 4">Belongs to the glycosyl hydrolase 26 family.</text>
</comment>
<reference evidence="8 9" key="1">
    <citation type="submission" date="2024-09" db="EMBL/GenBank/DDBJ databases">
        <title>Rethinking Asexuality: The Enigmatic Case of Functional Sexual Genes in Lepraria (Stereocaulaceae).</title>
        <authorList>
            <person name="Doellman M."/>
            <person name="Sun Y."/>
            <person name="Barcenas-Pena A."/>
            <person name="Lumbsch H.T."/>
            <person name="Grewe F."/>
        </authorList>
    </citation>
    <scope>NUCLEOTIDE SEQUENCE [LARGE SCALE GENOMIC DNA]</scope>
    <source>
        <strain evidence="8 9">Grewe 0041</strain>
    </source>
</reference>